<dbReference type="OrthoDB" id="196625at2"/>
<dbReference type="PANTHER" id="PTHR35400">
    <property type="entry name" value="SLR1083 PROTEIN"/>
    <property type="match status" value="1"/>
</dbReference>
<evidence type="ECO:0000313" key="2">
    <source>
        <dbReference type="EMBL" id="PAX07637.1"/>
    </source>
</evidence>
<dbReference type="SUPFAM" id="SSF52980">
    <property type="entry name" value="Restriction endonuclease-like"/>
    <property type="match status" value="1"/>
</dbReference>
<organism evidence="2 3">
    <name type="scientific">Sphingomonas lenta</name>
    <dbReference type="NCBI Taxonomy" id="1141887"/>
    <lineage>
        <taxon>Bacteria</taxon>
        <taxon>Pseudomonadati</taxon>
        <taxon>Pseudomonadota</taxon>
        <taxon>Alphaproteobacteria</taxon>
        <taxon>Sphingomonadales</taxon>
        <taxon>Sphingomonadaceae</taxon>
        <taxon>Sphingomonas</taxon>
    </lineage>
</organism>
<dbReference type="InterPro" id="IPR008538">
    <property type="entry name" value="Uma2"/>
</dbReference>
<feature type="domain" description="Putative restriction endonuclease" evidence="1">
    <location>
        <begin position="46"/>
        <end position="206"/>
    </location>
</feature>
<dbReference type="AlphaFoldDB" id="A0A2A2SEF4"/>
<dbReference type="PANTHER" id="PTHR35400:SF3">
    <property type="entry name" value="SLL1072 PROTEIN"/>
    <property type="match status" value="1"/>
</dbReference>
<sequence length="216" mass="23827">MSGCAPSRAKRGAALPPRVCVCYVDSMTRAERIAEYKETPVRFTAEEFLQLAQHPPISEWVGKVELIEGEIIRMSAANIPHWMVQQDVSRQLTSIFAALGPEWLVGPEPTVRFARRTVRLPDVGVFRNAKIGPFIFEVASLFMAVEIADTTLRNDLGRKRAGYAEAGVPHYWVVDVNGRKTHVMAEPEAGDYGAKRVIPFGEPIEVPGADAVITLA</sequence>
<protein>
    <recommendedName>
        <fullName evidence="1">Putative restriction endonuclease domain-containing protein</fullName>
    </recommendedName>
</protein>
<gene>
    <name evidence="2" type="ORF">CKY28_08285</name>
</gene>
<keyword evidence="3" id="KW-1185">Reference proteome</keyword>
<dbReference type="Gene3D" id="3.90.1570.10">
    <property type="entry name" value="tt1808, chain A"/>
    <property type="match status" value="1"/>
</dbReference>
<accession>A0A2A2SEF4</accession>
<dbReference type="CDD" id="cd06260">
    <property type="entry name" value="DUF820-like"/>
    <property type="match status" value="1"/>
</dbReference>
<dbReference type="InterPro" id="IPR011335">
    <property type="entry name" value="Restrct_endonuc-II-like"/>
</dbReference>
<reference evidence="3" key="1">
    <citation type="submission" date="2017-09" db="EMBL/GenBank/DDBJ databases">
        <authorList>
            <person name="Feng G."/>
            <person name="Zhu H."/>
        </authorList>
    </citation>
    <scope>NUCLEOTIDE SEQUENCE [LARGE SCALE GENOMIC DNA]</scope>
    <source>
        <strain evidence="3">1PNM-20</strain>
    </source>
</reference>
<comment type="caution">
    <text evidence="2">The sequence shown here is derived from an EMBL/GenBank/DDBJ whole genome shotgun (WGS) entry which is preliminary data.</text>
</comment>
<name>A0A2A2SEF4_9SPHN</name>
<dbReference type="EMBL" id="NSLI01000003">
    <property type="protein sequence ID" value="PAX07637.1"/>
    <property type="molecule type" value="Genomic_DNA"/>
</dbReference>
<evidence type="ECO:0000259" key="1">
    <source>
        <dbReference type="Pfam" id="PF05685"/>
    </source>
</evidence>
<proteinExistence type="predicted"/>
<evidence type="ECO:0000313" key="3">
    <source>
        <dbReference type="Proteomes" id="UP000218151"/>
    </source>
</evidence>
<dbReference type="InterPro" id="IPR012296">
    <property type="entry name" value="Nuclease_put_TT1808"/>
</dbReference>
<dbReference type="Proteomes" id="UP000218151">
    <property type="component" value="Unassembled WGS sequence"/>
</dbReference>
<dbReference type="Pfam" id="PF05685">
    <property type="entry name" value="Uma2"/>
    <property type="match status" value="1"/>
</dbReference>